<feature type="binding site" evidence="11">
    <location>
        <position position="460"/>
    </location>
    <ligand>
        <name>Mg(2+)</name>
        <dbReference type="ChEBI" id="CHEBI:18420"/>
    </ligand>
</feature>
<dbReference type="SUPFAM" id="SSF52518">
    <property type="entry name" value="Thiamin diphosphate-binding fold (THDP-binding)"/>
    <property type="match status" value="2"/>
</dbReference>
<dbReference type="InterPro" id="IPR047214">
    <property type="entry name" value="TPP_PDC_IPDC"/>
</dbReference>
<dbReference type="SUPFAM" id="SSF52467">
    <property type="entry name" value="DHS-like NAD/FAD-binding domain"/>
    <property type="match status" value="1"/>
</dbReference>
<dbReference type="InterPro" id="IPR011766">
    <property type="entry name" value="TPP_enzyme_TPP-bd"/>
</dbReference>
<dbReference type="CDD" id="cd02005">
    <property type="entry name" value="TPP_PDC_IPDC"/>
    <property type="match status" value="1"/>
</dbReference>
<evidence type="ECO:0000256" key="2">
    <source>
        <dbReference type="ARBA" id="ARBA00001964"/>
    </source>
</evidence>
<evidence type="ECO:0000256" key="5">
    <source>
        <dbReference type="ARBA" id="ARBA00014422"/>
    </source>
</evidence>
<comment type="catalytic activity">
    <reaction evidence="1">
        <text>a 2-oxocarboxylate + H(+) = an aldehyde + CO2</text>
        <dbReference type="Rhea" id="RHEA:11628"/>
        <dbReference type="ChEBI" id="CHEBI:15378"/>
        <dbReference type="ChEBI" id="CHEBI:16526"/>
        <dbReference type="ChEBI" id="CHEBI:17478"/>
        <dbReference type="ChEBI" id="CHEBI:35179"/>
        <dbReference type="EC" id="4.1.1.1"/>
    </reaction>
</comment>
<dbReference type="EMBL" id="ML735294">
    <property type="protein sequence ID" value="KAE8387383.1"/>
    <property type="molecule type" value="Genomic_DNA"/>
</dbReference>
<evidence type="ECO:0000256" key="11">
    <source>
        <dbReference type="PIRSR" id="PIRSR036565-2"/>
    </source>
</evidence>
<gene>
    <name evidence="16" type="ORF">BDV23DRAFT_161315</name>
</gene>
<keyword evidence="6 11" id="KW-0479">Metal-binding</keyword>
<dbReference type="EC" id="4.1.1.1" evidence="4"/>
<evidence type="ECO:0000256" key="3">
    <source>
        <dbReference type="ARBA" id="ARBA00007812"/>
    </source>
</evidence>
<evidence type="ECO:0000259" key="15">
    <source>
        <dbReference type="Pfam" id="PF02776"/>
    </source>
</evidence>
<dbReference type="InterPro" id="IPR029035">
    <property type="entry name" value="DHS-like_NAD/FAD-binding_dom"/>
</dbReference>
<feature type="domain" description="Thiamine pyrophosphate enzyme central" evidence="13">
    <location>
        <begin position="209"/>
        <end position="343"/>
    </location>
</feature>
<dbReference type="Gene3D" id="3.40.50.1220">
    <property type="entry name" value="TPP-binding domain"/>
    <property type="match status" value="1"/>
</dbReference>
<dbReference type="GO" id="GO:0004737">
    <property type="term" value="F:pyruvate decarboxylase activity"/>
    <property type="evidence" value="ECO:0007669"/>
    <property type="project" value="UniProtKB-EC"/>
</dbReference>
<organism evidence="16">
    <name type="scientific">Petromyces alliaceus</name>
    <name type="common">Aspergillus alliaceus</name>
    <dbReference type="NCBI Taxonomy" id="209559"/>
    <lineage>
        <taxon>Eukaryota</taxon>
        <taxon>Fungi</taxon>
        <taxon>Dikarya</taxon>
        <taxon>Ascomycota</taxon>
        <taxon>Pezizomycotina</taxon>
        <taxon>Eurotiomycetes</taxon>
        <taxon>Eurotiomycetidae</taxon>
        <taxon>Eurotiales</taxon>
        <taxon>Aspergillaceae</taxon>
        <taxon>Aspergillus</taxon>
        <taxon>Aspergillus subgen. Circumdati</taxon>
    </lineage>
</organism>
<dbReference type="PANTHER" id="PTHR43452">
    <property type="entry name" value="PYRUVATE DECARBOXYLASE"/>
    <property type="match status" value="1"/>
</dbReference>
<accession>A0A5N7C0L4</accession>
<dbReference type="OrthoDB" id="3970464at2759"/>
<evidence type="ECO:0000256" key="1">
    <source>
        <dbReference type="ARBA" id="ARBA00001041"/>
    </source>
</evidence>
<sequence length="583" mass="64196">MTKLNSTPEGTITVADYLFARLGQLGIQSVFGVPGDYNLTLLDFVEPSGLHWVGTCNELNAAYAADGYARINGLGALVTTFGVGELSAINGIAGAYAEKAPVIHIVGTPSRALQEARTLVHHTFADGEYGRFAAMHTPVTVAQANLIDPRTAAEQIDWALQQAMVHSRPVYIQVPVDMVDVTIAASNLETKKVQLPATPTPKHEASVLTTILERIYSAKRPMIFVDGESRALDILPQVDELVKTTRWPTWTSTSGKGLVNEQLDNVHGFYAAHYGSEQAKAYFDAADLVIVLGPHYSNTNTQGFTTIPKQEISISFSGTTVQIGKDVYRGFCIQQFVTQLLESLDRTRIPKVDGPPKPKVDLSHIKKTDIIKQDDFYRFVNPIFSEGDIVATETGTASYGGRNFMLPPNTRMFSSITWLSIGYMLPACLGAALAQQETNKYKPSNGVGNSKGRLFLFIGDGSLQMTVQEISTIIREKLDVTIFIINNAGYTIERAIHGRKQAYNDIAPWRHLEALSFFGGSEEDVAKNNFSARTYGELEEVLRSERIQQGKGLRIVEVHMDREDCQGLLRTLMDEQVVQDANQ</sequence>
<feature type="binding site" evidence="11">
    <location>
        <position position="489"/>
    </location>
    <ligand>
        <name>Mg(2+)</name>
        <dbReference type="ChEBI" id="CHEBI:18420"/>
    </ligand>
</feature>
<dbReference type="InterPro" id="IPR047213">
    <property type="entry name" value="TPP_PYR_PDC_IPDC-like"/>
</dbReference>
<dbReference type="InterPro" id="IPR012001">
    <property type="entry name" value="Thiamin_PyroP_enz_TPP-bd_dom"/>
</dbReference>
<dbReference type="GO" id="GO:0030976">
    <property type="term" value="F:thiamine pyrophosphate binding"/>
    <property type="evidence" value="ECO:0007669"/>
    <property type="project" value="InterPro"/>
</dbReference>
<evidence type="ECO:0000259" key="14">
    <source>
        <dbReference type="Pfam" id="PF02775"/>
    </source>
</evidence>
<dbReference type="InterPro" id="IPR012000">
    <property type="entry name" value="Thiamin_PyroP_enz_cen_dom"/>
</dbReference>
<dbReference type="Pfam" id="PF02775">
    <property type="entry name" value="TPP_enzyme_C"/>
    <property type="match status" value="1"/>
</dbReference>
<dbReference type="FunFam" id="3.40.50.970:FF:000019">
    <property type="entry name" value="Pyruvate decarboxylase isozyme"/>
    <property type="match status" value="1"/>
</dbReference>
<name>A0A5N7C0L4_PETAA</name>
<evidence type="ECO:0000256" key="9">
    <source>
        <dbReference type="ARBA" id="ARBA00023052"/>
    </source>
</evidence>
<evidence type="ECO:0000256" key="6">
    <source>
        <dbReference type="ARBA" id="ARBA00022723"/>
    </source>
</evidence>
<evidence type="ECO:0000256" key="7">
    <source>
        <dbReference type="ARBA" id="ARBA00022793"/>
    </source>
</evidence>
<keyword evidence="10" id="KW-0456">Lyase</keyword>
<proteinExistence type="inferred from homology"/>
<dbReference type="AlphaFoldDB" id="A0A5N7C0L4"/>
<keyword evidence="7" id="KW-0210">Decarboxylase</keyword>
<comment type="cofactor">
    <cofactor evidence="2">
        <name>thiamine diphosphate</name>
        <dbReference type="ChEBI" id="CHEBI:58937"/>
    </cofactor>
</comment>
<feature type="domain" description="Thiamine pyrophosphate enzyme TPP-binding" evidence="14">
    <location>
        <begin position="404"/>
        <end position="501"/>
    </location>
</feature>
<dbReference type="GO" id="GO:0000949">
    <property type="term" value="P:aromatic amino acid family catabolic process to alcohol via Ehrlich pathway"/>
    <property type="evidence" value="ECO:0007669"/>
    <property type="project" value="TreeGrafter"/>
</dbReference>
<dbReference type="Proteomes" id="UP000326877">
    <property type="component" value="Unassembled WGS sequence"/>
</dbReference>
<dbReference type="GO" id="GO:0000287">
    <property type="term" value="F:magnesium ion binding"/>
    <property type="evidence" value="ECO:0007669"/>
    <property type="project" value="InterPro"/>
</dbReference>
<dbReference type="Gene3D" id="3.40.50.970">
    <property type="match status" value="2"/>
</dbReference>
<evidence type="ECO:0000256" key="12">
    <source>
        <dbReference type="RuleBase" id="RU362132"/>
    </source>
</evidence>
<protein>
    <recommendedName>
        <fullName evidence="5">Pyruvate decarboxylase</fullName>
        <ecNumber evidence="4">4.1.1.1</ecNumber>
    </recommendedName>
</protein>
<evidence type="ECO:0000256" key="4">
    <source>
        <dbReference type="ARBA" id="ARBA00013202"/>
    </source>
</evidence>
<comment type="similarity">
    <text evidence="3 12">Belongs to the TPP enzyme family.</text>
</comment>
<dbReference type="PIRSF" id="PIRSF036565">
    <property type="entry name" value="Pyruvt_ip_decrb"/>
    <property type="match status" value="1"/>
</dbReference>
<keyword evidence="9 12" id="KW-0786">Thiamine pyrophosphate</keyword>
<dbReference type="GO" id="GO:0005634">
    <property type="term" value="C:nucleus"/>
    <property type="evidence" value="ECO:0007669"/>
    <property type="project" value="TreeGrafter"/>
</dbReference>
<feature type="domain" description="Thiamine pyrophosphate enzyme N-terminal TPP-binding" evidence="15">
    <location>
        <begin position="13"/>
        <end position="121"/>
    </location>
</feature>
<comment type="cofactor">
    <cofactor evidence="11">
        <name>Mg(2+)</name>
        <dbReference type="ChEBI" id="CHEBI:18420"/>
    </cofactor>
    <text evidence="11">Binds 1 Mg(2+) per subunit.</text>
</comment>
<evidence type="ECO:0000259" key="13">
    <source>
        <dbReference type="Pfam" id="PF00205"/>
    </source>
</evidence>
<evidence type="ECO:0000256" key="10">
    <source>
        <dbReference type="ARBA" id="ARBA00023239"/>
    </source>
</evidence>
<dbReference type="CDD" id="cd07038">
    <property type="entry name" value="TPP_PYR_PDC_IPDC_like"/>
    <property type="match status" value="1"/>
</dbReference>
<evidence type="ECO:0000256" key="8">
    <source>
        <dbReference type="ARBA" id="ARBA00022842"/>
    </source>
</evidence>
<dbReference type="InterPro" id="IPR029061">
    <property type="entry name" value="THDP-binding"/>
</dbReference>
<dbReference type="Pfam" id="PF00205">
    <property type="entry name" value="TPP_enzyme_M"/>
    <property type="match status" value="1"/>
</dbReference>
<dbReference type="InterPro" id="IPR012110">
    <property type="entry name" value="PDC/IPDC-like"/>
</dbReference>
<dbReference type="FunFam" id="3.40.50.970:FF:000024">
    <property type="entry name" value="Pyruvate decarboxylase isozyme"/>
    <property type="match status" value="1"/>
</dbReference>
<reference evidence="16" key="1">
    <citation type="submission" date="2019-04" db="EMBL/GenBank/DDBJ databases">
        <title>Friends and foes A comparative genomics studyof 23 Aspergillus species from section Flavi.</title>
        <authorList>
            <consortium name="DOE Joint Genome Institute"/>
            <person name="Kjaerbolling I."/>
            <person name="Vesth T."/>
            <person name="Frisvad J.C."/>
            <person name="Nybo J.L."/>
            <person name="Theobald S."/>
            <person name="Kildgaard S."/>
            <person name="Isbrandt T."/>
            <person name="Kuo A."/>
            <person name="Sato A."/>
            <person name="Lyhne E.K."/>
            <person name="Kogle M.E."/>
            <person name="Wiebenga A."/>
            <person name="Kun R.S."/>
            <person name="Lubbers R.J."/>
            <person name="Makela M.R."/>
            <person name="Barry K."/>
            <person name="Chovatia M."/>
            <person name="Clum A."/>
            <person name="Daum C."/>
            <person name="Haridas S."/>
            <person name="He G."/>
            <person name="LaButti K."/>
            <person name="Lipzen A."/>
            <person name="Mondo S."/>
            <person name="Riley R."/>
            <person name="Salamov A."/>
            <person name="Simmons B.A."/>
            <person name="Magnuson J.K."/>
            <person name="Henrissat B."/>
            <person name="Mortensen U.H."/>
            <person name="Larsen T.O."/>
            <person name="Devries R.P."/>
            <person name="Grigoriev I.V."/>
            <person name="Machida M."/>
            <person name="Baker S.E."/>
            <person name="Andersen M.R."/>
        </authorList>
    </citation>
    <scope>NUCLEOTIDE SEQUENCE [LARGE SCALE GENOMIC DNA]</scope>
    <source>
        <strain evidence="16">IBT 14317</strain>
    </source>
</reference>
<feature type="binding site" evidence="11">
    <location>
        <position position="487"/>
    </location>
    <ligand>
        <name>Mg(2+)</name>
        <dbReference type="ChEBI" id="CHEBI:18420"/>
    </ligand>
</feature>
<keyword evidence="8 11" id="KW-0460">Magnesium</keyword>
<evidence type="ECO:0000313" key="16">
    <source>
        <dbReference type="EMBL" id="KAE8387383.1"/>
    </source>
</evidence>
<dbReference type="Pfam" id="PF02776">
    <property type="entry name" value="TPP_enzyme_N"/>
    <property type="match status" value="1"/>
</dbReference>
<dbReference type="GO" id="GO:0005829">
    <property type="term" value="C:cytosol"/>
    <property type="evidence" value="ECO:0007669"/>
    <property type="project" value="TreeGrafter"/>
</dbReference>
<dbReference type="PANTHER" id="PTHR43452:SF11">
    <property type="entry name" value="PYRUVATE DECARBOXYLASE"/>
    <property type="match status" value="1"/>
</dbReference>